<keyword evidence="1" id="KW-1133">Transmembrane helix</keyword>
<gene>
    <name evidence="2" type="ORF">AYBTSS11_LOCUS4065</name>
</gene>
<dbReference type="EMBL" id="OY731399">
    <property type="protein sequence ID" value="CAJ1927317.1"/>
    <property type="molecule type" value="Genomic_DNA"/>
</dbReference>
<feature type="transmembrane region" description="Helical" evidence="1">
    <location>
        <begin position="22"/>
        <end position="43"/>
    </location>
</feature>
<dbReference type="Gramene" id="rna-AYBTSS11_LOCUS4065">
    <property type="protein sequence ID" value="CAJ1927317.1"/>
    <property type="gene ID" value="gene-AYBTSS11_LOCUS4065"/>
</dbReference>
<protein>
    <submittedName>
        <fullName evidence="2">Uncharacterized protein</fullName>
    </submittedName>
</protein>
<proteinExistence type="predicted"/>
<reference evidence="2" key="1">
    <citation type="submission" date="2023-10" db="EMBL/GenBank/DDBJ databases">
        <authorList>
            <person name="Domelevo Entfellner J.-B."/>
        </authorList>
    </citation>
    <scope>NUCLEOTIDE SEQUENCE</scope>
</reference>
<keyword evidence="1" id="KW-0812">Transmembrane</keyword>
<dbReference type="AlphaFoldDB" id="A0AA86V3N9"/>
<evidence type="ECO:0000256" key="1">
    <source>
        <dbReference type="SAM" id="Phobius"/>
    </source>
</evidence>
<name>A0AA86V3N9_9FABA</name>
<sequence length="113" mass="12852">MCRKKRVHIDDLCTTSPNEKSLLLQFIAAILCTFSFTGQNVAFQKGPFLRQNHAFPTPTRIIGPLLPLGKGEEEKFKDVGAVGAVKAWHVEGRVWMWIREGKEEAVWRMGRVE</sequence>
<keyword evidence="1" id="KW-0472">Membrane</keyword>
<evidence type="ECO:0000313" key="2">
    <source>
        <dbReference type="EMBL" id="CAJ1927317.1"/>
    </source>
</evidence>
<organism evidence="2 3">
    <name type="scientific">Sphenostylis stenocarpa</name>
    <dbReference type="NCBI Taxonomy" id="92480"/>
    <lineage>
        <taxon>Eukaryota</taxon>
        <taxon>Viridiplantae</taxon>
        <taxon>Streptophyta</taxon>
        <taxon>Embryophyta</taxon>
        <taxon>Tracheophyta</taxon>
        <taxon>Spermatophyta</taxon>
        <taxon>Magnoliopsida</taxon>
        <taxon>eudicotyledons</taxon>
        <taxon>Gunneridae</taxon>
        <taxon>Pentapetalae</taxon>
        <taxon>rosids</taxon>
        <taxon>fabids</taxon>
        <taxon>Fabales</taxon>
        <taxon>Fabaceae</taxon>
        <taxon>Papilionoideae</taxon>
        <taxon>50 kb inversion clade</taxon>
        <taxon>NPAAA clade</taxon>
        <taxon>indigoferoid/millettioid clade</taxon>
        <taxon>Phaseoleae</taxon>
        <taxon>Sphenostylis</taxon>
    </lineage>
</organism>
<dbReference type="Proteomes" id="UP001189624">
    <property type="component" value="Chromosome 2"/>
</dbReference>
<evidence type="ECO:0000313" key="3">
    <source>
        <dbReference type="Proteomes" id="UP001189624"/>
    </source>
</evidence>
<keyword evidence="3" id="KW-1185">Reference proteome</keyword>
<accession>A0AA86V3N9</accession>